<name>A0ABY7E7J6_MYAAR</name>
<organism evidence="2 3">
    <name type="scientific">Mya arenaria</name>
    <name type="common">Soft-shell clam</name>
    <dbReference type="NCBI Taxonomy" id="6604"/>
    <lineage>
        <taxon>Eukaryota</taxon>
        <taxon>Metazoa</taxon>
        <taxon>Spiralia</taxon>
        <taxon>Lophotrochozoa</taxon>
        <taxon>Mollusca</taxon>
        <taxon>Bivalvia</taxon>
        <taxon>Autobranchia</taxon>
        <taxon>Heteroconchia</taxon>
        <taxon>Euheterodonta</taxon>
        <taxon>Imparidentia</taxon>
        <taxon>Neoheterodontei</taxon>
        <taxon>Myida</taxon>
        <taxon>Myoidea</taxon>
        <taxon>Myidae</taxon>
        <taxon>Mya</taxon>
    </lineage>
</organism>
<evidence type="ECO:0000313" key="2">
    <source>
        <dbReference type="EMBL" id="WAR03101.1"/>
    </source>
</evidence>
<sequence>MDIELPVEQVQQRQNTFITAFKSCFLNKISKYQNILMKNGVQISQHLSDVPAAVAYSPSFEDHIELVIGQKSGTVDLSKSLWKRGGRISTLQVFTWIYDLVRRTKAVRILRHLDGVPEDDVHAVLDQVGAEMAVAYEYQLVMLAGNCEVVRLAQHATACMLEFLNSTDGHFNPEDLLQAVLAVKPKSGRKKEILRTRAVIFRGNTVCFCWRLGQVLKQPGLRMVHNFVNAEMKHNDDDITKENISAANSSQNSVANENINDESSGICLKERLGKAKSYNKDTSSDNCTALSVNSCSVEKSDSILTLGDTGNTMPSMEESPVRLSRVIQAVNMDYEKGILMVTDHHVEASDFSPVDHSDSLLEDKTSLDGDSDNFSEHEKPDNKMQYLNREVKEDNTHAPNKNECKIDIHRDKSYADFTVTDQETRNMLKTQCNNENIIQTSQTEFNKEKMSLDLKNPDCSLTNESLSHSVNTADNDLRDVNFTHINVGATVEERAEPNQRDFNTSICQHRNTLYKFYGCFTPYGAKCRPNLYGFRGPLHVWNYRKKKYSLIYNDSVSVASLHNTEMPVDDENAHQSYSPKTICEH</sequence>
<proteinExistence type="predicted"/>
<keyword evidence="3" id="KW-1185">Reference proteome</keyword>
<reference evidence="2" key="1">
    <citation type="submission" date="2022-11" db="EMBL/GenBank/DDBJ databases">
        <title>Centuries of genome instability and evolution in soft-shell clam transmissible cancer (bioRxiv).</title>
        <authorList>
            <person name="Hart S.F.M."/>
            <person name="Yonemitsu M.A."/>
            <person name="Giersch R.M."/>
            <person name="Beal B.F."/>
            <person name="Arriagada G."/>
            <person name="Davis B.W."/>
            <person name="Ostrander E.A."/>
            <person name="Goff S.P."/>
            <person name="Metzger M.J."/>
        </authorList>
    </citation>
    <scope>NUCLEOTIDE SEQUENCE</scope>
    <source>
        <strain evidence="2">MELC-2E11</strain>
        <tissue evidence="2">Siphon/mantle</tissue>
    </source>
</reference>
<protein>
    <submittedName>
        <fullName evidence="2">Uncharacterized protein</fullName>
    </submittedName>
</protein>
<accession>A0ABY7E7J6</accession>
<dbReference type="EMBL" id="CP111015">
    <property type="protein sequence ID" value="WAR03101.1"/>
    <property type="molecule type" value="Genomic_DNA"/>
</dbReference>
<feature type="compositionally biased region" description="Basic and acidic residues" evidence="1">
    <location>
        <begin position="350"/>
        <end position="367"/>
    </location>
</feature>
<evidence type="ECO:0000313" key="3">
    <source>
        <dbReference type="Proteomes" id="UP001164746"/>
    </source>
</evidence>
<dbReference type="Proteomes" id="UP001164746">
    <property type="component" value="Chromosome 4"/>
</dbReference>
<evidence type="ECO:0000256" key="1">
    <source>
        <dbReference type="SAM" id="MobiDB-lite"/>
    </source>
</evidence>
<gene>
    <name evidence="2" type="ORF">MAR_009659</name>
</gene>
<feature type="region of interest" description="Disordered" evidence="1">
    <location>
        <begin position="350"/>
        <end position="381"/>
    </location>
</feature>